<sequence length="190" mass="22129">LKYIPGGKKFLADALSRLPQYKSCREEIVNSIIPQPESISQVTTGGQAWAKPPEPDSPLTKRLKEDLKTDSWFLENKTIVTYRDGLAWKGLKLYLPETLRVQALQRSHDIKQAGHFGYLKTLHLIQWQFWWPGLKKDVENYVKSCATCETMKNVQVKPLDYCNKSQILPNPGRRLLWTLLWSYRKVEEIR</sequence>
<keyword evidence="4" id="KW-1185">Reference proteome</keyword>
<dbReference type="EMBL" id="JAOTOJ010000009">
    <property type="protein sequence ID" value="KAK9395596.1"/>
    <property type="molecule type" value="Genomic_DNA"/>
</dbReference>
<feature type="non-terminal residue" evidence="3">
    <location>
        <position position="1"/>
    </location>
</feature>
<dbReference type="PANTHER" id="PTHR37984:SF5">
    <property type="entry name" value="PROTEIN NYNRIN-LIKE"/>
    <property type="match status" value="1"/>
</dbReference>
<dbReference type="InterPro" id="IPR050951">
    <property type="entry name" value="Retrovirus_Pol_polyprotein"/>
</dbReference>
<evidence type="ECO:0000256" key="1">
    <source>
        <dbReference type="ARBA" id="ARBA00039658"/>
    </source>
</evidence>
<feature type="domain" description="Integrase zinc-binding" evidence="2">
    <location>
        <begin position="96"/>
        <end position="153"/>
    </location>
</feature>
<evidence type="ECO:0000313" key="4">
    <source>
        <dbReference type="Proteomes" id="UP001474421"/>
    </source>
</evidence>
<accession>A0AAW1B0R7</accession>
<gene>
    <name evidence="3" type="ORF">NXF25_018957</name>
</gene>
<organism evidence="3 4">
    <name type="scientific">Crotalus adamanteus</name>
    <name type="common">Eastern diamondback rattlesnake</name>
    <dbReference type="NCBI Taxonomy" id="8729"/>
    <lineage>
        <taxon>Eukaryota</taxon>
        <taxon>Metazoa</taxon>
        <taxon>Chordata</taxon>
        <taxon>Craniata</taxon>
        <taxon>Vertebrata</taxon>
        <taxon>Euteleostomi</taxon>
        <taxon>Lepidosauria</taxon>
        <taxon>Squamata</taxon>
        <taxon>Bifurcata</taxon>
        <taxon>Unidentata</taxon>
        <taxon>Episquamata</taxon>
        <taxon>Toxicofera</taxon>
        <taxon>Serpentes</taxon>
        <taxon>Colubroidea</taxon>
        <taxon>Viperidae</taxon>
        <taxon>Crotalinae</taxon>
        <taxon>Crotalus</taxon>
    </lineage>
</organism>
<dbReference type="Pfam" id="PF17921">
    <property type="entry name" value="Integrase_H2C2"/>
    <property type="match status" value="1"/>
</dbReference>
<dbReference type="Gene3D" id="1.10.340.70">
    <property type="match status" value="1"/>
</dbReference>
<dbReference type="InterPro" id="IPR041588">
    <property type="entry name" value="Integrase_H2C2"/>
</dbReference>
<evidence type="ECO:0000259" key="2">
    <source>
        <dbReference type="Pfam" id="PF17921"/>
    </source>
</evidence>
<protein>
    <recommendedName>
        <fullName evidence="1">Gypsy retrotransposon integrase-like protein 1</fullName>
    </recommendedName>
</protein>
<evidence type="ECO:0000313" key="3">
    <source>
        <dbReference type="EMBL" id="KAK9395596.1"/>
    </source>
</evidence>
<dbReference type="AlphaFoldDB" id="A0AAW1B0R7"/>
<dbReference type="PANTHER" id="PTHR37984">
    <property type="entry name" value="PROTEIN CBG26694"/>
    <property type="match status" value="1"/>
</dbReference>
<name>A0AAW1B0R7_CROAD</name>
<reference evidence="3 4" key="1">
    <citation type="journal article" date="2024" name="Proc. Natl. Acad. Sci. U.S.A.">
        <title>The genetic regulatory architecture and epigenomic basis for age-related changes in rattlesnake venom.</title>
        <authorList>
            <person name="Hogan M.P."/>
            <person name="Holding M.L."/>
            <person name="Nystrom G.S."/>
            <person name="Colston T.J."/>
            <person name="Bartlett D.A."/>
            <person name="Mason A.J."/>
            <person name="Ellsworth S.A."/>
            <person name="Rautsaw R.M."/>
            <person name="Lawrence K.C."/>
            <person name="Strickland J.L."/>
            <person name="He B."/>
            <person name="Fraser P."/>
            <person name="Margres M.J."/>
            <person name="Gilbert D.M."/>
            <person name="Gibbs H.L."/>
            <person name="Parkinson C.L."/>
            <person name="Rokyta D.R."/>
        </authorList>
    </citation>
    <scope>NUCLEOTIDE SEQUENCE [LARGE SCALE GENOMIC DNA]</scope>
    <source>
        <strain evidence="3">DRR0105</strain>
    </source>
</reference>
<comment type="caution">
    <text evidence="3">The sequence shown here is derived from an EMBL/GenBank/DDBJ whole genome shotgun (WGS) entry which is preliminary data.</text>
</comment>
<dbReference type="Proteomes" id="UP001474421">
    <property type="component" value="Unassembled WGS sequence"/>
</dbReference>
<proteinExistence type="predicted"/>
<dbReference type="FunFam" id="1.10.340.70:FF:000001">
    <property type="entry name" value="Retrovirus-related Pol polyprotein from transposon gypsy-like Protein"/>
    <property type="match status" value="1"/>
</dbReference>